<dbReference type="InterPro" id="IPR006164">
    <property type="entry name" value="DNA_bd_Ku70/Ku80"/>
</dbReference>
<dbReference type="InterPro" id="IPR016194">
    <property type="entry name" value="SPOC-like_C_dom_sf"/>
</dbReference>
<dbReference type="Pfam" id="PF02735">
    <property type="entry name" value="Ku"/>
    <property type="match status" value="1"/>
</dbReference>
<dbReference type="PANTHER" id="PTHR41251:SF1">
    <property type="entry name" value="NON-HOMOLOGOUS END JOINING PROTEIN KU"/>
    <property type="match status" value="1"/>
</dbReference>
<evidence type="ECO:0000259" key="4">
    <source>
        <dbReference type="SMART" id="SM00559"/>
    </source>
</evidence>
<dbReference type="GO" id="GO:0006303">
    <property type="term" value="P:double-strand break repair via nonhomologous end joining"/>
    <property type="evidence" value="ECO:0007669"/>
    <property type="project" value="UniProtKB-UniRule"/>
</dbReference>
<dbReference type="NCBIfam" id="TIGR02772">
    <property type="entry name" value="Ku_bact"/>
    <property type="match status" value="1"/>
</dbReference>
<keyword evidence="1 2" id="KW-0238">DNA-binding</keyword>
<evidence type="ECO:0000313" key="6">
    <source>
        <dbReference type="Proteomes" id="UP000295122"/>
    </source>
</evidence>
<reference evidence="5 6" key="1">
    <citation type="submission" date="2019-03" db="EMBL/GenBank/DDBJ databases">
        <title>Genomic Encyclopedia of Type Strains, Phase IV (KMG-IV): sequencing the most valuable type-strain genomes for metagenomic binning, comparative biology and taxonomic classification.</title>
        <authorList>
            <person name="Goeker M."/>
        </authorList>
    </citation>
    <scope>NUCLEOTIDE SEQUENCE [LARGE SCALE GENOMIC DNA]</scope>
    <source>
        <strain evidence="5 6">DSM 25903</strain>
    </source>
</reference>
<gene>
    <name evidence="2" type="primary">ku</name>
    <name evidence="5" type="ORF">EV668_1990</name>
</gene>
<dbReference type="SUPFAM" id="SSF100939">
    <property type="entry name" value="SPOC domain-like"/>
    <property type="match status" value="1"/>
</dbReference>
<dbReference type="HAMAP" id="MF_01875">
    <property type="entry name" value="Prokaryotic_Ku"/>
    <property type="match status" value="1"/>
</dbReference>
<keyword evidence="2" id="KW-0234">DNA repair</keyword>
<proteinExistence type="inferred from homology"/>
<dbReference type="EMBL" id="SNZR01000011">
    <property type="protein sequence ID" value="TDR94702.1"/>
    <property type="molecule type" value="Genomic_DNA"/>
</dbReference>
<dbReference type="OrthoDB" id="9780854at2"/>
<comment type="similarity">
    <text evidence="2">Belongs to the prokaryotic Ku family.</text>
</comment>
<sequence length="313" mass="34754">MAARANWKGYLKLSLVSCPVQLFPATTSRERVSFHLLNRETGNRLRRRLVDPETEAEVEADEQVRGYAVGKNEYILMEEGDFDSVAIESNHTIDIETFVARDEIDETFLDTPYYLAPDGAMAEEAFSVIREAMREKGVCGIGRVVLYRRERPILLEPRGKGLVATTLRYAYEVRADEEVFEDIADKDVPDEMLDLATHIIGRKMAHFDPKQFEDRYQDALLAIIDAKRHNRPVKSAPAAKKTGNVVSLMDALRKSLADQGKGEAKTSPAKAKASGKAEEGGGKAAPKSPARKKPASTSRRTAARSSGRMRKAS</sequence>
<dbReference type="AlphaFoldDB" id="A0A4R7C9H9"/>
<keyword evidence="2" id="KW-0227">DNA damage</keyword>
<organism evidence="5 6">
    <name type="scientific">Enterovirga rhinocerotis</name>
    <dbReference type="NCBI Taxonomy" id="1339210"/>
    <lineage>
        <taxon>Bacteria</taxon>
        <taxon>Pseudomonadati</taxon>
        <taxon>Pseudomonadota</taxon>
        <taxon>Alphaproteobacteria</taxon>
        <taxon>Hyphomicrobiales</taxon>
        <taxon>Methylobacteriaceae</taxon>
        <taxon>Enterovirga</taxon>
    </lineage>
</organism>
<protein>
    <recommendedName>
        <fullName evidence="2">Non-homologous end joining protein Ku</fullName>
    </recommendedName>
</protein>
<dbReference type="Gene3D" id="2.40.290.10">
    <property type="match status" value="1"/>
</dbReference>
<dbReference type="SMART" id="SM00559">
    <property type="entry name" value="Ku78"/>
    <property type="match status" value="1"/>
</dbReference>
<dbReference type="InterPro" id="IPR009187">
    <property type="entry name" value="Prok_Ku"/>
</dbReference>
<name>A0A4R7C9H9_9HYPH</name>
<accession>A0A4R7C9H9</accession>
<dbReference type="RefSeq" id="WP_133769569.1">
    <property type="nucleotide sequence ID" value="NZ_SNZR01000011.1"/>
</dbReference>
<evidence type="ECO:0000256" key="1">
    <source>
        <dbReference type="ARBA" id="ARBA00023125"/>
    </source>
</evidence>
<dbReference type="PIRSF" id="PIRSF006493">
    <property type="entry name" value="Prok_Ku"/>
    <property type="match status" value="1"/>
</dbReference>
<dbReference type="GO" id="GO:0003690">
    <property type="term" value="F:double-stranded DNA binding"/>
    <property type="evidence" value="ECO:0007669"/>
    <property type="project" value="UniProtKB-UniRule"/>
</dbReference>
<comment type="caution">
    <text evidence="5">The sequence shown here is derived from an EMBL/GenBank/DDBJ whole genome shotgun (WGS) entry which is preliminary data.</text>
</comment>
<feature type="compositionally biased region" description="Low complexity" evidence="3">
    <location>
        <begin position="295"/>
        <end position="306"/>
    </location>
</feature>
<comment type="function">
    <text evidence="2">With LigD forms a non-homologous end joining (NHEJ) DNA repair enzyme, which repairs dsDNA breaks with reduced fidelity. Binds linear dsDNA with 5'- and 3'- overhangs but not closed circular dsDNA nor ssDNA. Recruits and stimulates the ligase activity of LigD.</text>
</comment>
<comment type="subunit">
    <text evidence="2">Homodimer. Interacts with LigD.</text>
</comment>
<feature type="compositionally biased region" description="Low complexity" evidence="3">
    <location>
        <begin position="265"/>
        <end position="274"/>
    </location>
</feature>
<evidence type="ECO:0000256" key="3">
    <source>
        <dbReference type="SAM" id="MobiDB-lite"/>
    </source>
</evidence>
<evidence type="ECO:0000256" key="2">
    <source>
        <dbReference type="HAMAP-Rule" id="MF_01875"/>
    </source>
</evidence>
<keyword evidence="2" id="KW-0233">DNA recombination</keyword>
<evidence type="ECO:0000313" key="5">
    <source>
        <dbReference type="EMBL" id="TDR94702.1"/>
    </source>
</evidence>
<dbReference type="Proteomes" id="UP000295122">
    <property type="component" value="Unassembled WGS sequence"/>
</dbReference>
<feature type="domain" description="Ku" evidence="4">
    <location>
        <begin position="55"/>
        <end position="184"/>
    </location>
</feature>
<keyword evidence="6" id="KW-1185">Reference proteome</keyword>
<feature type="region of interest" description="Disordered" evidence="3">
    <location>
        <begin position="257"/>
        <end position="313"/>
    </location>
</feature>
<dbReference type="GO" id="GO:0006310">
    <property type="term" value="P:DNA recombination"/>
    <property type="evidence" value="ECO:0007669"/>
    <property type="project" value="UniProtKB-KW"/>
</dbReference>
<dbReference type="CDD" id="cd00789">
    <property type="entry name" value="KU_like"/>
    <property type="match status" value="1"/>
</dbReference>
<dbReference type="PANTHER" id="PTHR41251">
    <property type="entry name" value="NON-HOMOLOGOUS END JOINING PROTEIN KU"/>
    <property type="match status" value="1"/>
</dbReference>